<accession>A0A7S4EF96</accession>
<gene>
    <name evidence="2" type="ORF">PAUS00366_LOCUS1773</name>
</gene>
<name>A0A7S4EF96_9STRA</name>
<feature type="chain" id="PRO_5030901335" description="STI1 domain-containing protein" evidence="1">
    <location>
        <begin position="23"/>
        <end position="274"/>
    </location>
</feature>
<evidence type="ECO:0000313" key="2">
    <source>
        <dbReference type="EMBL" id="CAE0709053.1"/>
    </source>
</evidence>
<protein>
    <recommendedName>
        <fullName evidence="3">STI1 domain-containing protein</fullName>
    </recommendedName>
</protein>
<dbReference type="EMBL" id="HBIX01002375">
    <property type="protein sequence ID" value="CAE0709053.1"/>
    <property type="molecule type" value="Transcribed_RNA"/>
</dbReference>
<reference evidence="2" key="1">
    <citation type="submission" date="2021-01" db="EMBL/GenBank/DDBJ databases">
        <authorList>
            <person name="Corre E."/>
            <person name="Pelletier E."/>
            <person name="Niang G."/>
            <person name="Scheremetjew M."/>
            <person name="Finn R."/>
            <person name="Kale V."/>
            <person name="Holt S."/>
            <person name="Cochrane G."/>
            <person name="Meng A."/>
            <person name="Brown T."/>
            <person name="Cohen L."/>
        </authorList>
    </citation>
    <scope>NUCLEOTIDE SEQUENCE</scope>
    <source>
        <strain evidence="2">10249 10 AB</strain>
    </source>
</reference>
<proteinExistence type="predicted"/>
<sequence length="274" mass="29499">MKFSLVSSFFAFSAFAVSSVNGQAFTNRKQRGASFQELNEQAKQGGGAAAEKAGGLPDMDLLMKQMGVNPEDLKGMLDLPELEEAMKLMAEMSPEDLAKQMQEAMDMFGGDDMMESLIGHQDEILKTLEETGAVDAEELAKFKADPAYFELKMKESMDQMAEMLSDPALMANAAEGMKAAQNIYNNPDAANDMMADLMKQLSDEDIESVRQMFLTGGADDPMMKEMLGSIDTAELEDVLSDPVKWRKTVKEGLGLLGGASGTAGAGANTLAGEL</sequence>
<keyword evidence="1" id="KW-0732">Signal</keyword>
<organism evidence="2">
    <name type="scientific">Pseudo-nitzschia australis</name>
    <dbReference type="NCBI Taxonomy" id="44445"/>
    <lineage>
        <taxon>Eukaryota</taxon>
        <taxon>Sar</taxon>
        <taxon>Stramenopiles</taxon>
        <taxon>Ochrophyta</taxon>
        <taxon>Bacillariophyta</taxon>
        <taxon>Bacillariophyceae</taxon>
        <taxon>Bacillariophycidae</taxon>
        <taxon>Bacillariales</taxon>
        <taxon>Bacillariaceae</taxon>
        <taxon>Pseudo-nitzschia</taxon>
    </lineage>
</organism>
<evidence type="ECO:0000256" key="1">
    <source>
        <dbReference type="SAM" id="SignalP"/>
    </source>
</evidence>
<dbReference type="AlphaFoldDB" id="A0A7S4EF96"/>
<evidence type="ECO:0008006" key="3">
    <source>
        <dbReference type="Google" id="ProtNLM"/>
    </source>
</evidence>
<feature type="signal peptide" evidence="1">
    <location>
        <begin position="1"/>
        <end position="22"/>
    </location>
</feature>